<name>A0A965LL16_9PROT</name>
<organism evidence="9 10">
    <name type="scientific">Candidatus Fonsibacter lacus</name>
    <dbReference type="NCBI Taxonomy" id="2576439"/>
    <lineage>
        <taxon>Bacteria</taxon>
        <taxon>Pseudomonadati</taxon>
        <taxon>Pseudomonadota</taxon>
        <taxon>Alphaproteobacteria</taxon>
        <taxon>Candidatus Pelagibacterales</taxon>
        <taxon>Candidatus Pelagibacterales incertae sedis</taxon>
        <taxon>Candidatus Fonsibacter</taxon>
    </lineage>
</organism>
<dbReference type="PANTHER" id="PTHR34697:SF2">
    <property type="entry name" value="PHOSPHATIDYLGLYCEROL LYSYLTRANSFERASE"/>
    <property type="match status" value="1"/>
</dbReference>
<evidence type="ECO:0000256" key="5">
    <source>
        <dbReference type="ARBA" id="ARBA00023136"/>
    </source>
</evidence>
<dbReference type="InterPro" id="IPR051211">
    <property type="entry name" value="PG_lysyltransferase"/>
</dbReference>
<evidence type="ECO:0000256" key="3">
    <source>
        <dbReference type="ARBA" id="ARBA00022692"/>
    </source>
</evidence>
<dbReference type="Pfam" id="PF09924">
    <property type="entry name" value="LPG_synthase_C"/>
    <property type="match status" value="1"/>
</dbReference>
<dbReference type="Pfam" id="PF16995">
    <property type="entry name" value="tRNA-synt_2_TM"/>
    <property type="match status" value="1"/>
</dbReference>
<dbReference type="GO" id="GO:0005886">
    <property type="term" value="C:plasma membrane"/>
    <property type="evidence" value="ECO:0007669"/>
    <property type="project" value="UniProtKB-SubCell"/>
</dbReference>
<feature type="domain" description="Phosphatidylglycerol lysyltransferase C-terminal" evidence="7">
    <location>
        <begin position="235"/>
        <end position="529"/>
    </location>
</feature>
<evidence type="ECO:0000256" key="2">
    <source>
        <dbReference type="ARBA" id="ARBA00022475"/>
    </source>
</evidence>
<gene>
    <name evidence="9" type="ORF">EBT44_02805</name>
</gene>
<keyword evidence="3 6" id="KW-0812">Transmembrane</keyword>
<evidence type="ECO:0000259" key="8">
    <source>
        <dbReference type="Pfam" id="PF16995"/>
    </source>
</evidence>
<keyword evidence="2" id="KW-1003">Cell membrane</keyword>
<dbReference type="InterPro" id="IPR031553">
    <property type="entry name" value="tRNA-synt_2_TM"/>
</dbReference>
<protein>
    <submittedName>
        <fullName evidence="9">DUF2156 domain-containing protein</fullName>
    </submittedName>
</protein>
<dbReference type="GO" id="GO:0016755">
    <property type="term" value="F:aminoacyltransferase activity"/>
    <property type="evidence" value="ECO:0007669"/>
    <property type="project" value="TreeGrafter"/>
</dbReference>
<comment type="caution">
    <text evidence="9">The sequence shown here is derived from an EMBL/GenBank/DDBJ whole genome shotgun (WGS) entry which is preliminary data.</text>
</comment>
<evidence type="ECO:0000259" key="7">
    <source>
        <dbReference type="Pfam" id="PF09924"/>
    </source>
</evidence>
<evidence type="ECO:0000256" key="1">
    <source>
        <dbReference type="ARBA" id="ARBA00004651"/>
    </source>
</evidence>
<evidence type="ECO:0000313" key="10">
    <source>
        <dbReference type="Proteomes" id="UP000740727"/>
    </source>
</evidence>
<feature type="transmembrane region" description="Helical" evidence="6">
    <location>
        <begin position="44"/>
        <end position="68"/>
    </location>
</feature>
<dbReference type="Proteomes" id="UP000740727">
    <property type="component" value="Unassembled WGS sequence"/>
</dbReference>
<reference evidence="9" key="1">
    <citation type="submission" date="2018-10" db="EMBL/GenBank/DDBJ databases">
        <title>Iterative Subtractive Binning of Freshwater Chronoseries Metagenomes Recovers Nearly Complete Genomes from over Four Hundred Novel Species.</title>
        <authorList>
            <person name="Rodriguez-R L.M."/>
            <person name="Tsementzi D."/>
            <person name="Luo C."/>
            <person name="Konstantinidis K.T."/>
        </authorList>
    </citation>
    <scope>NUCLEOTIDE SEQUENCE</scope>
    <source>
        <strain evidence="9">WB5_2A_028</strain>
    </source>
</reference>
<feature type="transmembrane region" description="Helical" evidence="6">
    <location>
        <begin position="7"/>
        <end position="24"/>
    </location>
</feature>
<dbReference type="PANTHER" id="PTHR34697">
    <property type="entry name" value="PHOSPHATIDYLGLYCEROL LYSYLTRANSFERASE"/>
    <property type="match status" value="1"/>
</dbReference>
<feature type="transmembrane region" description="Helical" evidence="6">
    <location>
        <begin position="128"/>
        <end position="151"/>
    </location>
</feature>
<evidence type="ECO:0000256" key="6">
    <source>
        <dbReference type="SAM" id="Phobius"/>
    </source>
</evidence>
<sequence>MQFSRRVPNLVASITFLIALLNILSNISGRFQSSTEILNREVNIYFHSTAFATSIFTGLLLLILSWGLRRRKKRAWLLTIMIIVLNLSTELFRYPYNLTQLGLSIFLLGVLIHYRDEFYAKSDPTTPLRPLFAFILTFIFLLIVGSLLYYFRHSSNISGTPSLEEVLLTVIEGFVWIAGPVRLTSKIAQQGIDLTLGLFGIFIILIPIATFLRRVRAIPPSTTEEKELAIELNKKFGDCDSLAYFATRDDKSIVWTRNRKAGIAYRVQSGVMLASGDPFGEYSLWSEAIDAFLSLSREFGWTPAIMGASETGGKLWMERAHFSAIEIGDEAIINVKEFSLDGRVMNNVRQTLGKAKRAGIQTHVAKVSELGESDRRIIESSAQSWRGGSGERGFSMSMDRFLSEIDGDALLVSGTLNGELVGFLYFLPWGKVGYSLDRMQRAPRHLPGLTEMLIHATIEYCEEFGFEHLSLNFAAFRSLIERAEKISAGPILRGTRFLLRLVSGWFQIESLYRFNAKFQPEWQARYLLYPGIGELSRVIWAALRAEKFIGSFGRRHIS</sequence>
<keyword evidence="5 6" id="KW-0472">Membrane</keyword>
<dbReference type="GO" id="GO:0055091">
    <property type="term" value="P:phospholipid homeostasis"/>
    <property type="evidence" value="ECO:0007669"/>
    <property type="project" value="TreeGrafter"/>
</dbReference>
<dbReference type="InterPro" id="IPR016181">
    <property type="entry name" value="Acyl_CoA_acyltransferase"/>
</dbReference>
<evidence type="ECO:0000256" key="4">
    <source>
        <dbReference type="ARBA" id="ARBA00022989"/>
    </source>
</evidence>
<accession>A0A965LL16</accession>
<feature type="transmembrane region" description="Helical" evidence="6">
    <location>
        <begin position="191"/>
        <end position="212"/>
    </location>
</feature>
<dbReference type="InterPro" id="IPR024320">
    <property type="entry name" value="LPG_synthase_C"/>
</dbReference>
<dbReference type="SUPFAM" id="SSF55729">
    <property type="entry name" value="Acyl-CoA N-acyltransferases (Nat)"/>
    <property type="match status" value="1"/>
</dbReference>
<evidence type="ECO:0000313" key="9">
    <source>
        <dbReference type="EMBL" id="NBR93761.1"/>
    </source>
</evidence>
<comment type="subcellular location">
    <subcellularLocation>
        <location evidence="1">Cell membrane</location>
        <topology evidence="1">Multi-pass membrane protein</topology>
    </subcellularLocation>
</comment>
<feature type="domain" description="Lysyl-tRNA synthetase N-terminal transmembrane region" evidence="8">
    <location>
        <begin position="5"/>
        <end position="148"/>
    </location>
</feature>
<keyword evidence="4 6" id="KW-1133">Transmembrane helix</keyword>
<feature type="transmembrane region" description="Helical" evidence="6">
    <location>
        <begin position="98"/>
        <end position="116"/>
    </location>
</feature>
<dbReference type="AlphaFoldDB" id="A0A965LL16"/>
<dbReference type="EMBL" id="RFXN01000023">
    <property type="protein sequence ID" value="NBR93761.1"/>
    <property type="molecule type" value="Genomic_DNA"/>
</dbReference>
<proteinExistence type="predicted"/>